<reference evidence="5 6" key="1">
    <citation type="submission" date="2018-10" db="EMBL/GenBank/DDBJ databases">
        <title>Anaerotruncus faecis sp. nov., isolated from human feces.</title>
        <authorList>
            <person name="Wang Y.-J."/>
        </authorList>
    </citation>
    <scope>NUCLEOTIDE SEQUENCE [LARGE SCALE GENOMIC DNA]</scope>
    <source>
        <strain evidence="5 6">22A2-44</strain>
    </source>
</reference>
<organism evidence="5 6">
    <name type="scientific">Anaerotruncus massiliensis</name>
    <name type="common">ex Liu et al. 2021</name>
    <dbReference type="NCBI Taxonomy" id="2321404"/>
    <lineage>
        <taxon>Bacteria</taxon>
        <taxon>Bacillati</taxon>
        <taxon>Bacillota</taxon>
        <taxon>Clostridia</taxon>
        <taxon>Eubacteriales</taxon>
        <taxon>Oscillospiraceae</taxon>
        <taxon>Anaerotruncus</taxon>
    </lineage>
</organism>
<evidence type="ECO:0000256" key="4">
    <source>
        <dbReference type="HAMAP-Rule" id="MF_01366"/>
    </source>
</evidence>
<dbReference type="PANTHER" id="PTHR11545:SF2">
    <property type="entry name" value="LARGE RIBOSOMAL SUBUNIT PROTEIN UL13M"/>
    <property type="match status" value="1"/>
</dbReference>
<dbReference type="GO" id="GO:0006412">
    <property type="term" value="P:translation"/>
    <property type="evidence" value="ECO:0007669"/>
    <property type="project" value="UniProtKB-UniRule"/>
</dbReference>
<evidence type="ECO:0000313" key="6">
    <source>
        <dbReference type="Proteomes" id="UP000276301"/>
    </source>
</evidence>
<dbReference type="GO" id="GO:0003735">
    <property type="term" value="F:structural constituent of ribosome"/>
    <property type="evidence" value="ECO:0007669"/>
    <property type="project" value="InterPro"/>
</dbReference>
<keyword evidence="2 4" id="KW-0689">Ribosomal protein</keyword>
<dbReference type="HAMAP" id="MF_01366">
    <property type="entry name" value="Ribosomal_uL13"/>
    <property type="match status" value="1"/>
</dbReference>
<gene>
    <name evidence="4" type="primary">rplM</name>
    <name evidence="5" type="ORF">D4A47_12620</name>
</gene>
<name>A0A498CMB2_9FIRM</name>
<dbReference type="InterPro" id="IPR036899">
    <property type="entry name" value="Ribosomal_uL13_sf"/>
</dbReference>
<dbReference type="Proteomes" id="UP000276301">
    <property type="component" value="Unassembled WGS sequence"/>
</dbReference>
<evidence type="ECO:0000313" key="5">
    <source>
        <dbReference type="EMBL" id="RLL08105.1"/>
    </source>
</evidence>
<dbReference type="InterPro" id="IPR005822">
    <property type="entry name" value="Ribosomal_uL13"/>
</dbReference>
<dbReference type="PANTHER" id="PTHR11545">
    <property type="entry name" value="RIBOSOMAL PROTEIN L13"/>
    <property type="match status" value="1"/>
</dbReference>
<protein>
    <recommendedName>
        <fullName evidence="4">Large ribosomal subunit protein uL13</fullName>
    </recommendedName>
</protein>
<dbReference type="GO" id="GO:0022625">
    <property type="term" value="C:cytosolic large ribosomal subunit"/>
    <property type="evidence" value="ECO:0007669"/>
    <property type="project" value="TreeGrafter"/>
</dbReference>
<dbReference type="GO" id="GO:0017148">
    <property type="term" value="P:negative regulation of translation"/>
    <property type="evidence" value="ECO:0007669"/>
    <property type="project" value="TreeGrafter"/>
</dbReference>
<comment type="similarity">
    <text evidence="1 4">Belongs to the universal ribosomal protein uL13 family.</text>
</comment>
<evidence type="ECO:0000256" key="3">
    <source>
        <dbReference type="ARBA" id="ARBA00023274"/>
    </source>
</evidence>
<keyword evidence="6" id="KW-1185">Reference proteome</keyword>
<dbReference type="RefSeq" id="WP_101548642.1">
    <property type="nucleotide sequence ID" value="NZ_DBFSDP010000198.1"/>
</dbReference>
<dbReference type="EMBL" id="RCHT01000037">
    <property type="protein sequence ID" value="RLL08105.1"/>
    <property type="molecule type" value="Genomic_DNA"/>
</dbReference>
<dbReference type="CDD" id="cd00392">
    <property type="entry name" value="Ribosomal_L13"/>
    <property type="match status" value="1"/>
</dbReference>
<dbReference type="AlphaFoldDB" id="A0A498CMB2"/>
<comment type="caution">
    <text evidence="5">The sequence shown here is derived from an EMBL/GenBank/DDBJ whole genome shotgun (WGS) entry which is preliminary data.</text>
</comment>
<evidence type="ECO:0000256" key="2">
    <source>
        <dbReference type="ARBA" id="ARBA00022980"/>
    </source>
</evidence>
<dbReference type="Gene3D" id="3.90.1180.10">
    <property type="entry name" value="Ribosomal protein L13"/>
    <property type="match status" value="1"/>
</dbReference>
<dbReference type="PIRSF" id="PIRSF002181">
    <property type="entry name" value="Ribosomal_L13"/>
    <property type="match status" value="1"/>
</dbReference>
<sequence length="142" mass="15837">MSTTMPKVAEITRKWYILDAADKPLGRTAAVAASILRGKHKPIFAPNCDCGDHVIIINAEKAVLTGKKLDQKMYRRHSGWIGGLKEVQYSKLMKERPELAMMLAVKGMVPDTVIGRKALTRCRVFRGAEHTHAAQKPQAWTL</sequence>
<keyword evidence="3 4" id="KW-0687">Ribonucleoprotein</keyword>
<dbReference type="Pfam" id="PF00572">
    <property type="entry name" value="Ribosomal_L13"/>
    <property type="match status" value="1"/>
</dbReference>
<dbReference type="InterPro" id="IPR005823">
    <property type="entry name" value="Ribosomal_uL13_bac-type"/>
</dbReference>
<comment type="subunit">
    <text evidence="4">Part of the 50S ribosomal subunit.</text>
</comment>
<dbReference type="NCBIfam" id="TIGR01066">
    <property type="entry name" value="rplM_bact"/>
    <property type="match status" value="1"/>
</dbReference>
<comment type="function">
    <text evidence="4">This protein is one of the early assembly proteins of the 50S ribosomal subunit, although it is not seen to bind rRNA by itself. It is important during the early stages of 50S assembly.</text>
</comment>
<dbReference type="GO" id="GO:0003729">
    <property type="term" value="F:mRNA binding"/>
    <property type="evidence" value="ECO:0007669"/>
    <property type="project" value="TreeGrafter"/>
</dbReference>
<dbReference type="SUPFAM" id="SSF52161">
    <property type="entry name" value="Ribosomal protein L13"/>
    <property type="match status" value="1"/>
</dbReference>
<accession>A0A498CMB2</accession>
<proteinExistence type="inferred from homology"/>
<evidence type="ECO:0000256" key="1">
    <source>
        <dbReference type="ARBA" id="ARBA00006227"/>
    </source>
</evidence>